<sequence>MTMATMTKRAQKNLLRGIFGYIAPEYIESGEVTTLADVYSFGVLMLEDPRGVQEGWVGHALCIREDVYPNLVCLFYYNLRVEAGHHYFQDHRKLWVSSMVKGVDNVLTLSQLAEMLGVFRGGPKLFMGPLIIDVIPDDERDEVWETLFLPEHMGA</sequence>
<protein>
    <recommendedName>
        <fullName evidence="3">Protein kinase domain-containing protein</fullName>
    </recommendedName>
</protein>
<dbReference type="OrthoDB" id="1103805at2759"/>
<name>A0A9Q0GSK4_9MAGN</name>
<dbReference type="InterPro" id="IPR011009">
    <property type="entry name" value="Kinase-like_dom_sf"/>
</dbReference>
<dbReference type="SUPFAM" id="SSF56112">
    <property type="entry name" value="Protein kinase-like (PK-like)"/>
    <property type="match status" value="1"/>
</dbReference>
<dbReference type="Gene3D" id="1.10.510.10">
    <property type="entry name" value="Transferase(Phosphotransferase) domain 1"/>
    <property type="match status" value="1"/>
</dbReference>
<gene>
    <name evidence="1" type="ORF">NE237_030194</name>
</gene>
<dbReference type="EMBL" id="JAMYWD010000012">
    <property type="protein sequence ID" value="KAJ4953362.1"/>
    <property type="molecule type" value="Genomic_DNA"/>
</dbReference>
<evidence type="ECO:0000313" key="2">
    <source>
        <dbReference type="Proteomes" id="UP001141806"/>
    </source>
</evidence>
<dbReference type="AlphaFoldDB" id="A0A9Q0GSK4"/>
<dbReference type="Proteomes" id="UP001141806">
    <property type="component" value="Unassembled WGS sequence"/>
</dbReference>
<reference evidence="1" key="1">
    <citation type="journal article" date="2023" name="Plant J.">
        <title>The genome of the king protea, Protea cynaroides.</title>
        <authorList>
            <person name="Chang J."/>
            <person name="Duong T.A."/>
            <person name="Schoeman C."/>
            <person name="Ma X."/>
            <person name="Roodt D."/>
            <person name="Barker N."/>
            <person name="Li Z."/>
            <person name="Van de Peer Y."/>
            <person name="Mizrachi E."/>
        </authorList>
    </citation>
    <scope>NUCLEOTIDE SEQUENCE</scope>
    <source>
        <tissue evidence="1">Young leaves</tissue>
    </source>
</reference>
<evidence type="ECO:0000313" key="1">
    <source>
        <dbReference type="EMBL" id="KAJ4953362.1"/>
    </source>
</evidence>
<accession>A0A9Q0GSK4</accession>
<organism evidence="1 2">
    <name type="scientific">Protea cynaroides</name>
    <dbReference type="NCBI Taxonomy" id="273540"/>
    <lineage>
        <taxon>Eukaryota</taxon>
        <taxon>Viridiplantae</taxon>
        <taxon>Streptophyta</taxon>
        <taxon>Embryophyta</taxon>
        <taxon>Tracheophyta</taxon>
        <taxon>Spermatophyta</taxon>
        <taxon>Magnoliopsida</taxon>
        <taxon>Proteales</taxon>
        <taxon>Proteaceae</taxon>
        <taxon>Protea</taxon>
    </lineage>
</organism>
<evidence type="ECO:0008006" key="3">
    <source>
        <dbReference type="Google" id="ProtNLM"/>
    </source>
</evidence>
<proteinExistence type="predicted"/>
<comment type="caution">
    <text evidence="1">The sequence shown here is derived from an EMBL/GenBank/DDBJ whole genome shotgun (WGS) entry which is preliminary data.</text>
</comment>
<keyword evidence="2" id="KW-1185">Reference proteome</keyword>